<organism evidence="2 3">
    <name type="scientific">Umezawaea endophytica</name>
    <dbReference type="NCBI Taxonomy" id="1654476"/>
    <lineage>
        <taxon>Bacteria</taxon>
        <taxon>Bacillati</taxon>
        <taxon>Actinomycetota</taxon>
        <taxon>Actinomycetes</taxon>
        <taxon>Pseudonocardiales</taxon>
        <taxon>Pseudonocardiaceae</taxon>
        <taxon>Umezawaea</taxon>
    </lineage>
</organism>
<evidence type="ECO:0000313" key="2">
    <source>
        <dbReference type="EMBL" id="MCS7481104.1"/>
    </source>
</evidence>
<evidence type="ECO:0000313" key="3">
    <source>
        <dbReference type="Proteomes" id="UP001141259"/>
    </source>
</evidence>
<evidence type="ECO:0000256" key="1">
    <source>
        <dbReference type="SAM" id="MobiDB-lite"/>
    </source>
</evidence>
<feature type="region of interest" description="Disordered" evidence="1">
    <location>
        <begin position="1"/>
        <end position="20"/>
    </location>
</feature>
<protein>
    <submittedName>
        <fullName evidence="2">Uncharacterized protein</fullName>
    </submittedName>
</protein>
<reference evidence="2" key="1">
    <citation type="submission" date="2022-08" db="EMBL/GenBank/DDBJ databases">
        <authorList>
            <person name="Tistechok S."/>
            <person name="Samborskyy M."/>
            <person name="Roman I."/>
        </authorList>
    </citation>
    <scope>NUCLEOTIDE SEQUENCE</scope>
    <source>
        <strain evidence="2">DSM 103496</strain>
    </source>
</reference>
<accession>A0A9X2VS04</accession>
<name>A0A9X2VS04_9PSEU</name>
<sequence>MTAFAVTTGRTTSEETNSMSLDDALRRAQSEADQADARARAGKATSDRMVPVGVAAARDLLRQAVQHFEKARVGPEFVLRYVRAERGFLSGLRGSRNRYEVVARIWQLNRLHVRDDGLLYRVGGTRFSMEPLAKAQDRERAQGRDRVPFYWRVDTHELFGKAGLTPGDSGYILDHGPNSGTLDQVELDENMSFAGSVRLSSAGRAPYLDRYDLDASSRFAVSPEGTVFVQQNDYDNSWYEKLEDVIASAVVAGKR</sequence>
<keyword evidence="3" id="KW-1185">Reference proteome</keyword>
<proteinExistence type="predicted"/>
<comment type="caution">
    <text evidence="2">The sequence shown here is derived from an EMBL/GenBank/DDBJ whole genome shotgun (WGS) entry which is preliminary data.</text>
</comment>
<dbReference type="RefSeq" id="WP_259626592.1">
    <property type="nucleotide sequence ID" value="NZ_JANYMP010000016.1"/>
</dbReference>
<feature type="compositionally biased region" description="Polar residues" evidence="1">
    <location>
        <begin position="8"/>
        <end position="20"/>
    </location>
</feature>
<dbReference type="AlphaFoldDB" id="A0A9X2VS04"/>
<dbReference type="EMBL" id="JANYMP010000016">
    <property type="protein sequence ID" value="MCS7481104.1"/>
    <property type="molecule type" value="Genomic_DNA"/>
</dbReference>
<gene>
    <name evidence="2" type="ORF">NZH93_29975</name>
</gene>
<dbReference type="Proteomes" id="UP001141259">
    <property type="component" value="Unassembled WGS sequence"/>
</dbReference>